<evidence type="ECO:0000256" key="3">
    <source>
        <dbReference type="ARBA" id="ARBA00023015"/>
    </source>
</evidence>
<evidence type="ECO:0000256" key="2">
    <source>
        <dbReference type="ARBA" id="ARBA00022898"/>
    </source>
</evidence>
<sequence length="452" mass="49742">MLTYNLDAKNKYYSLYCHIRDDILCGNLQGGQKLPSKRALASNLSVSVITVQTAYDQLLAEGYIYSKERSGYFIADVTARAAVAPPQSVEAEEGEKTFAFNLVSGAPPAELFPFSVWARLMRSVLSEEGEHLLSRVPCRGDLSLRREISAYLYRMRGVHADPGNIVVGAGAEYLYGIIVQLLGRDKLFAVENPGYGKIYSTYNLYGARCAFIPVGQDGADIAAAERSSAHILHLSPSHQFPTGAVMPASARARLISWARDTGAYIVEDDYDSEFRLSGKPLQSMLELCPDRVIYINTFSKSLAPSMRMGYMILPPVLLSRFLDIFSKSANVVPLFEQKTLAAMIGEGHFERHINRLKNYYRAVRQEMLAAIGSLPFPSRIGDTGSGLHLTVKFPSAPSDEYIKQTAAQRGINIRCLSDYLVVPADGYEKTAVINYGGLKKGTAAKIAALFDD</sequence>
<dbReference type="PANTHER" id="PTHR46577:SF1">
    <property type="entry name" value="HTH-TYPE TRANSCRIPTIONAL REGULATORY PROTEIN GABR"/>
    <property type="match status" value="1"/>
</dbReference>
<proteinExistence type="inferred from homology"/>
<dbReference type="InterPro" id="IPR051446">
    <property type="entry name" value="HTH_trans_reg/aminotransferase"/>
</dbReference>
<dbReference type="CDD" id="cd00609">
    <property type="entry name" value="AAT_like"/>
    <property type="match status" value="1"/>
</dbReference>
<dbReference type="PROSITE" id="PS50949">
    <property type="entry name" value="HTH_GNTR"/>
    <property type="match status" value="1"/>
</dbReference>
<evidence type="ECO:0000256" key="4">
    <source>
        <dbReference type="ARBA" id="ARBA00023125"/>
    </source>
</evidence>
<evidence type="ECO:0000256" key="5">
    <source>
        <dbReference type="ARBA" id="ARBA00023163"/>
    </source>
</evidence>
<comment type="caution">
    <text evidence="7">The sequence shown here is derived from an EMBL/GenBank/DDBJ whole genome shotgun (WGS) entry which is preliminary data.</text>
</comment>
<evidence type="ECO:0000313" key="7">
    <source>
        <dbReference type="EMBL" id="HIR67113.1"/>
    </source>
</evidence>
<feature type="domain" description="HTH gntR-type" evidence="6">
    <location>
        <begin position="9"/>
        <end position="77"/>
    </location>
</feature>
<keyword evidence="7" id="KW-0032">Aminotransferase</keyword>
<dbReference type="GO" id="GO:0003677">
    <property type="term" value="F:DNA binding"/>
    <property type="evidence" value="ECO:0007669"/>
    <property type="project" value="UniProtKB-KW"/>
</dbReference>
<dbReference type="GO" id="GO:0003700">
    <property type="term" value="F:DNA-binding transcription factor activity"/>
    <property type="evidence" value="ECO:0007669"/>
    <property type="project" value="InterPro"/>
</dbReference>
<dbReference type="InterPro" id="IPR015421">
    <property type="entry name" value="PyrdxlP-dep_Trfase_major"/>
</dbReference>
<gene>
    <name evidence="7" type="ORF">IAB94_03570</name>
</gene>
<evidence type="ECO:0000313" key="8">
    <source>
        <dbReference type="Proteomes" id="UP000823913"/>
    </source>
</evidence>
<organism evidence="7 8">
    <name type="scientific">Candidatus Coproplasma avicola</name>
    <dbReference type="NCBI Taxonomy" id="2840744"/>
    <lineage>
        <taxon>Bacteria</taxon>
        <taxon>Bacillati</taxon>
        <taxon>Bacillota</taxon>
        <taxon>Clostridia</taxon>
        <taxon>Eubacteriales</taxon>
        <taxon>Candidatus Coproplasma</taxon>
    </lineage>
</organism>
<dbReference type="SMART" id="SM00345">
    <property type="entry name" value="HTH_GNTR"/>
    <property type="match status" value="1"/>
</dbReference>
<dbReference type="InterPro" id="IPR036390">
    <property type="entry name" value="WH_DNA-bd_sf"/>
</dbReference>
<keyword evidence="3" id="KW-0805">Transcription regulation</keyword>
<dbReference type="InterPro" id="IPR036388">
    <property type="entry name" value="WH-like_DNA-bd_sf"/>
</dbReference>
<reference evidence="7" key="2">
    <citation type="journal article" date="2021" name="PeerJ">
        <title>Extensive microbial diversity within the chicken gut microbiome revealed by metagenomics and culture.</title>
        <authorList>
            <person name="Gilroy R."/>
            <person name="Ravi A."/>
            <person name="Getino M."/>
            <person name="Pursley I."/>
            <person name="Horton D.L."/>
            <person name="Alikhan N.F."/>
            <person name="Baker D."/>
            <person name="Gharbi K."/>
            <person name="Hall N."/>
            <person name="Watson M."/>
            <person name="Adriaenssens E.M."/>
            <person name="Foster-Nyarko E."/>
            <person name="Jarju S."/>
            <person name="Secka A."/>
            <person name="Antonio M."/>
            <person name="Oren A."/>
            <person name="Chaudhuri R.R."/>
            <person name="La Ragione R."/>
            <person name="Hildebrand F."/>
            <person name="Pallen M.J."/>
        </authorList>
    </citation>
    <scope>NUCLEOTIDE SEQUENCE</scope>
    <source>
        <strain evidence="7">ChiW16-3235</strain>
    </source>
</reference>
<keyword evidence="4" id="KW-0238">DNA-binding</keyword>
<comment type="similarity">
    <text evidence="1">In the C-terminal section; belongs to the class-I pyridoxal-phosphate-dependent aminotransferase family.</text>
</comment>
<protein>
    <submittedName>
        <fullName evidence="7">PLP-dependent aminotransferase family protein</fullName>
    </submittedName>
</protein>
<dbReference type="EMBL" id="DVHK01000078">
    <property type="protein sequence ID" value="HIR67113.1"/>
    <property type="molecule type" value="Genomic_DNA"/>
</dbReference>
<dbReference type="CDD" id="cd07377">
    <property type="entry name" value="WHTH_GntR"/>
    <property type="match status" value="1"/>
</dbReference>
<evidence type="ECO:0000256" key="1">
    <source>
        <dbReference type="ARBA" id="ARBA00005384"/>
    </source>
</evidence>
<dbReference type="InterPro" id="IPR015424">
    <property type="entry name" value="PyrdxlP-dep_Trfase"/>
</dbReference>
<dbReference type="Gene3D" id="1.10.10.10">
    <property type="entry name" value="Winged helix-like DNA-binding domain superfamily/Winged helix DNA-binding domain"/>
    <property type="match status" value="1"/>
</dbReference>
<dbReference type="SUPFAM" id="SSF46785">
    <property type="entry name" value="Winged helix' DNA-binding domain"/>
    <property type="match status" value="1"/>
</dbReference>
<dbReference type="InterPro" id="IPR000524">
    <property type="entry name" value="Tscrpt_reg_HTH_GntR"/>
</dbReference>
<keyword evidence="5" id="KW-0804">Transcription</keyword>
<dbReference type="Proteomes" id="UP000823913">
    <property type="component" value="Unassembled WGS sequence"/>
</dbReference>
<name>A0A9D1E662_9FIRM</name>
<accession>A0A9D1E662</accession>
<keyword evidence="7" id="KW-0808">Transferase</keyword>
<dbReference type="SUPFAM" id="SSF53383">
    <property type="entry name" value="PLP-dependent transferases"/>
    <property type="match status" value="1"/>
</dbReference>
<dbReference type="Pfam" id="PF00392">
    <property type="entry name" value="GntR"/>
    <property type="match status" value="1"/>
</dbReference>
<dbReference type="GO" id="GO:0008483">
    <property type="term" value="F:transaminase activity"/>
    <property type="evidence" value="ECO:0007669"/>
    <property type="project" value="UniProtKB-KW"/>
</dbReference>
<dbReference type="Gene3D" id="3.40.640.10">
    <property type="entry name" value="Type I PLP-dependent aspartate aminotransferase-like (Major domain)"/>
    <property type="match status" value="1"/>
</dbReference>
<dbReference type="PANTHER" id="PTHR46577">
    <property type="entry name" value="HTH-TYPE TRANSCRIPTIONAL REGULATORY PROTEIN GABR"/>
    <property type="match status" value="1"/>
</dbReference>
<evidence type="ECO:0000259" key="6">
    <source>
        <dbReference type="PROSITE" id="PS50949"/>
    </source>
</evidence>
<dbReference type="AlphaFoldDB" id="A0A9D1E662"/>
<reference evidence="7" key="1">
    <citation type="submission" date="2020-10" db="EMBL/GenBank/DDBJ databases">
        <authorList>
            <person name="Gilroy R."/>
        </authorList>
    </citation>
    <scope>NUCLEOTIDE SEQUENCE</scope>
    <source>
        <strain evidence="7">ChiW16-3235</strain>
    </source>
</reference>
<keyword evidence="2" id="KW-0663">Pyridoxal phosphate</keyword>